<evidence type="ECO:0000259" key="2">
    <source>
        <dbReference type="Pfam" id="PF08241"/>
    </source>
</evidence>
<dbReference type="AlphaFoldDB" id="A0A9J6GG57"/>
<feature type="domain" description="Glycolipid transfer protein" evidence="3">
    <location>
        <begin position="161"/>
        <end position="304"/>
    </location>
</feature>
<accession>A0A9J6GG57</accession>
<dbReference type="GO" id="GO:0005829">
    <property type="term" value="C:cytosol"/>
    <property type="evidence" value="ECO:0007669"/>
    <property type="project" value="TreeGrafter"/>
</dbReference>
<reference evidence="4 5" key="1">
    <citation type="journal article" date="2020" name="Cell">
        <title>Large-Scale Comparative Analyses of Tick Genomes Elucidate Their Genetic Diversity and Vector Capacities.</title>
        <authorList>
            <consortium name="Tick Genome and Microbiome Consortium (TIGMIC)"/>
            <person name="Jia N."/>
            <person name="Wang J."/>
            <person name="Shi W."/>
            <person name="Du L."/>
            <person name="Sun Y."/>
            <person name="Zhan W."/>
            <person name="Jiang J.F."/>
            <person name="Wang Q."/>
            <person name="Zhang B."/>
            <person name="Ji P."/>
            <person name="Bell-Sakyi L."/>
            <person name="Cui X.M."/>
            <person name="Yuan T.T."/>
            <person name="Jiang B.G."/>
            <person name="Yang W.F."/>
            <person name="Lam T.T."/>
            <person name="Chang Q.C."/>
            <person name="Ding S.J."/>
            <person name="Wang X.J."/>
            <person name="Zhu J.G."/>
            <person name="Ruan X.D."/>
            <person name="Zhao L."/>
            <person name="Wei J.T."/>
            <person name="Ye R.Z."/>
            <person name="Que T.C."/>
            <person name="Du C.H."/>
            <person name="Zhou Y.H."/>
            <person name="Cheng J.X."/>
            <person name="Dai P.F."/>
            <person name="Guo W.B."/>
            <person name="Han X.H."/>
            <person name="Huang E.J."/>
            <person name="Li L.F."/>
            <person name="Wei W."/>
            <person name="Gao Y.C."/>
            <person name="Liu J.Z."/>
            <person name="Shao H.Z."/>
            <person name="Wang X."/>
            <person name="Wang C.C."/>
            <person name="Yang T.C."/>
            <person name="Huo Q.B."/>
            <person name="Li W."/>
            <person name="Chen H.Y."/>
            <person name="Chen S.E."/>
            <person name="Zhou L.G."/>
            <person name="Ni X.B."/>
            <person name="Tian J.H."/>
            <person name="Sheng Y."/>
            <person name="Liu T."/>
            <person name="Pan Y.S."/>
            <person name="Xia L.Y."/>
            <person name="Li J."/>
            <person name="Zhao F."/>
            <person name="Cao W.C."/>
        </authorList>
    </citation>
    <scope>NUCLEOTIDE SEQUENCE [LARGE SCALE GENOMIC DNA]</scope>
    <source>
        <strain evidence="4">HaeL-2018</strain>
    </source>
</reference>
<dbReference type="SUPFAM" id="SSF110004">
    <property type="entry name" value="Glycolipid transfer protein, GLTP"/>
    <property type="match status" value="1"/>
</dbReference>
<evidence type="ECO:0000313" key="5">
    <source>
        <dbReference type="Proteomes" id="UP000821853"/>
    </source>
</evidence>
<feature type="domain" description="Methyltransferase type 11" evidence="2">
    <location>
        <begin position="54"/>
        <end position="127"/>
    </location>
</feature>
<dbReference type="InterPro" id="IPR036497">
    <property type="entry name" value="GLTP_sf"/>
</dbReference>
<name>A0A9J6GG57_HAELO</name>
<dbReference type="GO" id="GO:1902387">
    <property type="term" value="F:ceramide 1-phosphate binding"/>
    <property type="evidence" value="ECO:0007669"/>
    <property type="project" value="TreeGrafter"/>
</dbReference>
<dbReference type="InterPro" id="IPR013216">
    <property type="entry name" value="Methyltransf_11"/>
</dbReference>
<dbReference type="CDD" id="cd02440">
    <property type="entry name" value="AdoMet_MTases"/>
    <property type="match status" value="1"/>
</dbReference>
<organism evidence="4 5">
    <name type="scientific">Haemaphysalis longicornis</name>
    <name type="common">Bush tick</name>
    <dbReference type="NCBI Taxonomy" id="44386"/>
    <lineage>
        <taxon>Eukaryota</taxon>
        <taxon>Metazoa</taxon>
        <taxon>Ecdysozoa</taxon>
        <taxon>Arthropoda</taxon>
        <taxon>Chelicerata</taxon>
        <taxon>Arachnida</taxon>
        <taxon>Acari</taxon>
        <taxon>Parasitiformes</taxon>
        <taxon>Ixodida</taxon>
        <taxon>Ixodoidea</taxon>
        <taxon>Ixodidae</taxon>
        <taxon>Haemaphysalinae</taxon>
        <taxon>Haemaphysalis</taxon>
    </lineage>
</organism>
<dbReference type="Pfam" id="PF08718">
    <property type="entry name" value="GLTP"/>
    <property type="match status" value="1"/>
</dbReference>
<dbReference type="InterPro" id="IPR029063">
    <property type="entry name" value="SAM-dependent_MTases_sf"/>
</dbReference>
<dbReference type="Proteomes" id="UP000821853">
    <property type="component" value="Unassembled WGS sequence"/>
</dbReference>
<dbReference type="GO" id="GO:0032691">
    <property type="term" value="P:negative regulation of interleukin-1 beta production"/>
    <property type="evidence" value="ECO:0007669"/>
    <property type="project" value="UniProtKB-ARBA"/>
</dbReference>
<dbReference type="FunFam" id="1.10.3520.10:FF:000002">
    <property type="entry name" value="Ceramide-1-phosphate transfer protein"/>
    <property type="match status" value="1"/>
</dbReference>
<dbReference type="GO" id="GO:1902388">
    <property type="term" value="F:ceramide 1-phosphate transfer activity"/>
    <property type="evidence" value="ECO:0007669"/>
    <property type="project" value="TreeGrafter"/>
</dbReference>
<dbReference type="PANTHER" id="PTHR10219">
    <property type="entry name" value="GLYCOLIPID TRANSFER PROTEIN-RELATED"/>
    <property type="match status" value="1"/>
</dbReference>
<dbReference type="VEuPathDB" id="VectorBase:HLOH_049483"/>
<sequence>MTSLSAIPKENTSYSDVAYWDDRYRNEATYDWLLPYHTYDHLLRQHVQKTDRILMIGCGNSPLSELLFRDGFRNIENIDYSQVVIDRMASHCGDCKQMKWHVMDATQLQFPDGSFDVVIEKATIDAMMVAEKDPWTISQPTRSIVTKVLRESSLEDEDDLDMDSYLAAYKELCKFFQGLGSVFGFINSDVKSKIEILEEYRRSDDVGDSYATLNSMIEYEKEAGTIADEKKPSGSRTLLRLHRALEFIAKLFRSLTSANDDTSVGKLAKASYDETLSKHHPWLIRKGAAIAMLTLPSVKQLFAKALPEEKEDLRSLLESLADEAERVYNFTQSVYEENNILELP</sequence>
<dbReference type="Pfam" id="PF08241">
    <property type="entry name" value="Methyltransf_11"/>
    <property type="match status" value="1"/>
</dbReference>
<protein>
    <submittedName>
        <fullName evidence="4">Uncharacterized protein</fullName>
    </submittedName>
</protein>
<dbReference type="OrthoDB" id="116883at2759"/>
<dbReference type="PANTHER" id="PTHR10219:SF43">
    <property type="entry name" value="GLYCOLIPID TRANSFER PROTEIN DOMAIN-CONTAINING PROTEIN"/>
    <property type="match status" value="1"/>
</dbReference>
<dbReference type="Gene3D" id="3.40.50.150">
    <property type="entry name" value="Vaccinia Virus protein VP39"/>
    <property type="match status" value="1"/>
</dbReference>
<keyword evidence="5" id="KW-1185">Reference proteome</keyword>
<proteinExistence type="inferred from homology"/>
<evidence type="ECO:0000313" key="4">
    <source>
        <dbReference type="EMBL" id="KAH9377438.1"/>
    </source>
</evidence>
<dbReference type="Gene3D" id="1.10.3520.10">
    <property type="entry name" value="Glycolipid transfer protein"/>
    <property type="match status" value="1"/>
</dbReference>
<dbReference type="GO" id="GO:0016020">
    <property type="term" value="C:membrane"/>
    <property type="evidence" value="ECO:0007669"/>
    <property type="project" value="TreeGrafter"/>
</dbReference>
<dbReference type="InterPro" id="IPR014830">
    <property type="entry name" value="Glycolipid_transfer_prot_dom"/>
</dbReference>
<gene>
    <name evidence="4" type="ORF">HPB48_010032</name>
</gene>
<dbReference type="EMBL" id="JABSTR010000008">
    <property type="protein sequence ID" value="KAH9377438.1"/>
    <property type="molecule type" value="Genomic_DNA"/>
</dbReference>
<evidence type="ECO:0000256" key="1">
    <source>
        <dbReference type="ARBA" id="ARBA00007148"/>
    </source>
</evidence>
<dbReference type="SUPFAM" id="SSF53335">
    <property type="entry name" value="S-adenosyl-L-methionine-dependent methyltransferases"/>
    <property type="match status" value="1"/>
</dbReference>
<comment type="similarity">
    <text evidence="1">Belongs to the GLTP family.</text>
</comment>
<comment type="caution">
    <text evidence="4">The sequence shown here is derived from an EMBL/GenBank/DDBJ whole genome shotgun (WGS) entry which is preliminary data.</text>
</comment>
<dbReference type="GO" id="GO:0008757">
    <property type="term" value="F:S-adenosylmethionine-dependent methyltransferase activity"/>
    <property type="evidence" value="ECO:0007669"/>
    <property type="project" value="InterPro"/>
</dbReference>
<evidence type="ECO:0000259" key="3">
    <source>
        <dbReference type="Pfam" id="PF08718"/>
    </source>
</evidence>